<reference evidence="6" key="3">
    <citation type="submission" date="2011-03" db="EMBL/GenBank/DDBJ databases">
        <title>Annotation of Magnaporthe poae ATCC 64411.</title>
        <authorList>
            <person name="Ma L.-J."/>
            <person name="Dead R."/>
            <person name="Young S.K."/>
            <person name="Zeng Q."/>
            <person name="Gargeya S."/>
            <person name="Fitzgerald M."/>
            <person name="Haas B."/>
            <person name="Abouelleil A."/>
            <person name="Alvarado L."/>
            <person name="Arachchi H.M."/>
            <person name="Berlin A."/>
            <person name="Brown A."/>
            <person name="Chapman S.B."/>
            <person name="Chen Z."/>
            <person name="Dunbar C."/>
            <person name="Freedman E."/>
            <person name="Gearin G."/>
            <person name="Gellesch M."/>
            <person name="Goldberg J."/>
            <person name="Griggs A."/>
            <person name="Gujja S."/>
            <person name="Heiman D."/>
            <person name="Howarth C."/>
            <person name="Larson L."/>
            <person name="Lui A."/>
            <person name="MacDonald P.J.P."/>
            <person name="Mehta T."/>
            <person name="Montmayeur A."/>
            <person name="Murphy C."/>
            <person name="Neiman D."/>
            <person name="Pearson M."/>
            <person name="Priest M."/>
            <person name="Roberts A."/>
            <person name="Saif S."/>
            <person name="Shea T."/>
            <person name="Shenoy N."/>
            <person name="Sisk P."/>
            <person name="Stolte C."/>
            <person name="Sykes S."/>
            <person name="Yandava C."/>
            <person name="Wortman J."/>
            <person name="Nusbaum C."/>
            <person name="Birren B."/>
        </authorList>
    </citation>
    <scope>NUCLEOTIDE SEQUENCE</scope>
    <source>
        <strain evidence="6">ATCC 64411</strain>
    </source>
</reference>
<keyword evidence="4 5" id="KW-0472">Membrane</keyword>
<dbReference type="GO" id="GO:0033617">
    <property type="term" value="P:mitochondrial respiratory chain complex IV assembly"/>
    <property type="evidence" value="ECO:0007669"/>
    <property type="project" value="TreeGrafter"/>
</dbReference>
<dbReference type="InterPro" id="IPR002994">
    <property type="entry name" value="Surf1/Shy1"/>
</dbReference>
<evidence type="ECO:0000256" key="4">
    <source>
        <dbReference type="ARBA" id="ARBA00023136"/>
    </source>
</evidence>
<keyword evidence="5" id="KW-0496">Mitochondrion</keyword>
<evidence type="ECO:0000256" key="1">
    <source>
        <dbReference type="ARBA" id="ARBA00004370"/>
    </source>
</evidence>
<comment type="similarity">
    <text evidence="5">Belongs to the SURF1 family.</text>
</comment>
<evidence type="ECO:0000313" key="6">
    <source>
        <dbReference type="EMBL" id="KLU83253.1"/>
    </source>
</evidence>
<keyword evidence="3 5" id="KW-1133">Transmembrane helix</keyword>
<dbReference type="InterPro" id="IPR045214">
    <property type="entry name" value="Surf1/Surf4"/>
</dbReference>
<sequence length="104" mass="11816">MFTPDNRPDKGEFYFPDVAQMASLTGSQPIWIEATMEPGLLEVLDMQAKGIPIGRAPEVNLRNNHAQYIFTWYGLAAATSIMFWMVVKKPPSDVARRVRMNKGW</sequence>
<protein>
    <recommendedName>
        <fullName evidence="5">SURF1-like protein</fullName>
    </recommendedName>
</protein>
<comment type="subcellular location">
    <subcellularLocation>
        <location evidence="1">Membrane</location>
    </subcellularLocation>
    <subcellularLocation>
        <location evidence="5">Mitochondrion inner membrane</location>
        <topology evidence="5">Multi-pass membrane protein</topology>
    </subcellularLocation>
</comment>
<keyword evidence="8" id="KW-1185">Reference proteome</keyword>
<dbReference type="OMA" id="IWIEATM"/>
<dbReference type="GO" id="GO:0005743">
    <property type="term" value="C:mitochondrial inner membrane"/>
    <property type="evidence" value="ECO:0007669"/>
    <property type="project" value="UniProtKB-SubCell"/>
</dbReference>
<evidence type="ECO:0000256" key="5">
    <source>
        <dbReference type="RuleBase" id="RU363076"/>
    </source>
</evidence>
<keyword evidence="2 5" id="KW-0812">Transmembrane</keyword>
<dbReference type="VEuPathDB" id="FungiDB:MAPG_02318"/>
<reference evidence="7" key="4">
    <citation type="journal article" date="2015" name="G3 (Bethesda)">
        <title>Genome sequences of three phytopathogenic species of the Magnaporthaceae family of fungi.</title>
        <authorList>
            <person name="Okagaki L.H."/>
            <person name="Nunes C.C."/>
            <person name="Sailsbery J."/>
            <person name="Clay B."/>
            <person name="Brown D."/>
            <person name="John T."/>
            <person name="Oh Y."/>
            <person name="Young N."/>
            <person name="Fitzgerald M."/>
            <person name="Haas B.J."/>
            <person name="Zeng Q."/>
            <person name="Young S."/>
            <person name="Adiconis X."/>
            <person name="Fan L."/>
            <person name="Levin J.Z."/>
            <person name="Mitchell T.K."/>
            <person name="Okubara P.A."/>
            <person name="Farman M.L."/>
            <person name="Kohn L.M."/>
            <person name="Birren B."/>
            <person name="Ma L.-J."/>
            <person name="Dean R.A."/>
        </authorList>
    </citation>
    <scope>NUCLEOTIDE SEQUENCE</scope>
    <source>
        <strain evidence="7">ATCC 64411 / 73-15</strain>
    </source>
</reference>
<gene>
    <name evidence="6" type="ORF">MAPG_02318</name>
</gene>
<name>A0A0C4DR19_MAGP6</name>
<dbReference type="PROSITE" id="PS50895">
    <property type="entry name" value="SURF1"/>
    <property type="match status" value="1"/>
</dbReference>
<dbReference type="Proteomes" id="UP000011715">
    <property type="component" value="Unassembled WGS sequence"/>
</dbReference>
<organism evidence="7 8">
    <name type="scientific">Magnaporthiopsis poae (strain ATCC 64411 / 73-15)</name>
    <name type="common">Kentucky bluegrass fungus</name>
    <name type="synonym">Magnaporthe poae</name>
    <dbReference type="NCBI Taxonomy" id="644358"/>
    <lineage>
        <taxon>Eukaryota</taxon>
        <taxon>Fungi</taxon>
        <taxon>Dikarya</taxon>
        <taxon>Ascomycota</taxon>
        <taxon>Pezizomycotina</taxon>
        <taxon>Sordariomycetes</taxon>
        <taxon>Sordariomycetidae</taxon>
        <taxon>Magnaporthales</taxon>
        <taxon>Magnaporthaceae</taxon>
        <taxon>Magnaporthiopsis</taxon>
    </lineage>
</organism>
<dbReference type="AlphaFoldDB" id="A0A0C4DR19"/>
<comment type="caution">
    <text evidence="5">Lacks conserved residue(s) required for the propagation of feature annotation.</text>
</comment>
<feature type="transmembrane region" description="Helical" evidence="5">
    <location>
        <begin position="69"/>
        <end position="87"/>
    </location>
</feature>
<reference evidence="7" key="5">
    <citation type="submission" date="2015-06" db="UniProtKB">
        <authorList>
            <consortium name="EnsemblFungi"/>
        </authorList>
    </citation>
    <scope>IDENTIFICATION</scope>
    <source>
        <strain evidence="7">ATCC 64411</strain>
    </source>
</reference>
<proteinExistence type="inferred from homology"/>
<dbReference type="PANTHER" id="PTHR23427">
    <property type="entry name" value="SURFEIT LOCUS PROTEIN"/>
    <property type="match status" value="1"/>
</dbReference>
<evidence type="ECO:0000256" key="3">
    <source>
        <dbReference type="ARBA" id="ARBA00022989"/>
    </source>
</evidence>
<evidence type="ECO:0000313" key="7">
    <source>
        <dbReference type="EnsemblFungi" id="MAPG_02318T0"/>
    </source>
</evidence>
<dbReference type="OrthoDB" id="10040024at2759"/>
<dbReference type="Pfam" id="PF02104">
    <property type="entry name" value="SURF1"/>
    <property type="match status" value="1"/>
</dbReference>
<dbReference type="eggNOG" id="KOG1563">
    <property type="taxonomic scope" value="Eukaryota"/>
</dbReference>
<evidence type="ECO:0000256" key="2">
    <source>
        <dbReference type="ARBA" id="ARBA00022692"/>
    </source>
</evidence>
<dbReference type="STRING" id="644358.A0A0C4DR19"/>
<dbReference type="EMBL" id="GL876967">
    <property type="protein sequence ID" value="KLU83253.1"/>
    <property type="molecule type" value="Genomic_DNA"/>
</dbReference>
<accession>A0A0C4DR19</accession>
<dbReference type="EnsemblFungi" id="MAPG_02318T0">
    <property type="protein sequence ID" value="MAPG_02318T0"/>
    <property type="gene ID" value="MAPG_02318"/>
</dbReference>
<comment type="function">
    <text evidence="5">Probably involved in the biogenesis of the COX complex.</text>
</comment>
<keyword evidence="5" id="KW-0999">Mitochondrion inner membrane</keyword>
<reference evidence="8" key="2">
    <citation type="submission" date="2010-05" db="EMBL/GenBank/DDBJ databases">
        <title>The genome sequence of Magnaporthe poae strain ATCC 64411.</title>
        <authorList>
            <person name="Ma L.-J."/>
            <person name="Dead R."/>
            <person name="Young S."/>
            <person name="Zeng Q."/>
            <person name="Koehrsen M."/>
            <person name="Alvarado L."/>
            <person name="Berlin A."/>
            <person name="Chapman S.B."/>
            <person name="Chen Z."/>
            <person name="Freedman E."/>
            <person name="Gellesch M."/>
            <person name="Goldberg J."/>
            <person name="Griggs A."/>
            <person name="Gujja S."/>
            <person name="Heilman E.R."/>
            <person name="Heiman D."/>
            <person name="Hepburn T."/>
            <person name="Howarth C."/>
            <person name="Jen D."/>
            <person name="Larson L."/>
            <person name="Mehta T."/>
            <person name="Neiman D."/>
            <person name="Pearson M."/>
            <person name="Roberts A."/>
            <person name="Saif S."/>
            <person name="Shea T."/>
            <person name="Shenoy N."/>
            <person name="Sisk P."/>
            <person name="Stolte C."/>
            <person name="Sykes S."/>
            <person name="Walk T."/>
            <person name="White J."/>
            <person name="Yandava C."/>
            <person name="Haas B."/>
            <person name="Nusbaum C."/>
            <person name="Birren B."/>
        </authorList>
    </citation>
    <scope>NUCLEOTIDE SEQUENCE [LARGE SCALE GENOMIC DNA]</scope>
    <source>
        <strain evidence="8">ATCC 64411 / 73-15</strain>
    </source>
</reference>
<dbReference type="PANTHER" id="PTHR23427:SF2">
    <property type="entry name" value="SURFEIT LOCUS PROTEIN 1"/>
    <property type="match status" value="1"/>
</dbReference>
<reference evidence="6" key="1">
    <citation type="submission" date="2010-05" db="EMBL/GenBank/DDBJ databases">
        <title>The Genome Sequence of Magnaporthe poae strain ATCC 64411.</title>
        <authorList>
            <consortium name="The Broad Institute Genome Sequencing Platform"/>
            <consortium name="Broad Institute Genome Sequencing Center for Infectious Disease"/>
            <person name="Ma L.-J."/>
            <person name="Dead R."/>
            <person name="Young S."/>
            <person name="Zeng Q."/>
            <person name="Koehrsen M."/>
            <person name="Alvarado L."/>
            <person name="Berlin A."/>
            <person name="Chapman S.B."/>
            <person name="Chen Z."/>
            <person name="Freedman E."/>
            <person name="Gellesch M."/>
            <person name="Goldberg J."/>
            <person name="Griggs A."/>
            <person name="Gujja S."/>
            <person name="Heilman E.R."/>
            <person name="Heiman D."/>
            <person name="Hepburn T."/>
            <person name="Howarth C."/>
            <person name="Jen D."/>
            <person name="Larson L."/>
            <person name="Mehta T."/>
            <person name="Neiman D."/>
            <person name="Pearson M."/>
            <person name="Roberts A."/>
            <person name="Saif S."/>
            <person name="Shea T."/>
            <person name="Shenoy N."/>
            <person name="Sisk P."/>
            <person name="Stolte C."/>
            <person name="Sykes S."/>
            <person name="Walk T."/>
            <person name="White J."/>
            <person name="Yandava C."/>
            <person name="Haas B."/>
            <person name="Nusbaum C."/>
            <person name="Birren B."/>
        </authorList>
    </citation>
    <scope>NUCLEOTIDE SEQUENCE</scope>
    <source>
        <strain evidence="6">ATCC 64411</strain>
    </source>
</reference>
<evidence type="ECO:0000313" key="8">
    <source>
        <dbReference type="Proteomes" id="UP000011715"/>
    </source>
</evidence>
<dbReference type="EMBL" id="ADBL01000584">
    <property type="status" value="NOT_ANNOTATED_CDS"/>
    <property type="molecule type" value="Genomic_DNA"/>
</dbReference>